<organism evidence="1 2">
    <name type="scientific">Pleionea litopenaei</name>
    <dbReference type="NCBI Taxonomy" id="3070815"/>
    <lineage>
        <taxon>Bacteria</taxon>
        <taxon>Pseudomonadati</taxon>
        <taxon>Pseudomonadota</taxon>
        <taxon>Gammaproteobacteria</taxon>
        <taxon>Oceanospirillales</taxon>
        <taxon>Pleioneaceae</taxon>
        <taxon>Pleionea</taxon>
    </lineage>
</organism>
<proteinExistence type="predicted"/>
<reference evidence="1 2" key="1">
    <citation type="submission" date="2023-08" db="EMBL/GenBank/DDBJ databases">
        <title>Pleionea litopenaei sp. nov., isolated from stomach of juvenile Litopenaeus vannamei.</title>
        <authorList>
            <person name="Rho A.M."/>
            <person name="Hwang C.Y."/>
        </authorList>
    </citation>
    <scope>NUCLEOTIDE SEQUENCE [LARGE SCALE GENOMIC DNA]</scope>
    <source>
        <strain evidence="1 2">HL-JVS1</strain>
    </source>
</reference>
<protein>
    <submittedName>
        <fullName evidence="1">Uncharacterized protein</fullName>
    </submittedName>
</protein>
<dbReference type="KEGG" id="plei:Q9312_07410"/>
<dbReference type="AlphaFoldDB" id="A0AA51X930"/>
<keyword evidence="2" id="KW-1185">Reference proteome</keyword>
<gene>
    <name evidence="1" type="ORF">Q9312_07410</name>
</gene>
<evidence type="ECO:0000313" key="1">
    <source>
        <dbReference type="EMBL" id="WMS88735.1"/>
    </source>
</evidence>
<dbReference type="RefSeq" id="WP_309203955.1">
    <property type="nucleotide sequence ID" value="NZ_CP133548.1"/>
</dbReference>
<evidence type="ECO:0000313" key="2">
    <source>
        <dbReference type="Proteomes" id="UP001239782"/>
    </source>
</evidence>
<sequence>MKTVSNDASVTLVFISCFIALIVSQPTLAEESFGFEGQWCGHWDGIYKTCLTVSKQADGYEAFYEWEEQRGAALQKKMLKGTVINANTIDFERKVLVINLHDHNKATAVGLFKEFSRIAPMIRVTE</sequence>
<name>A0AA51X930_9GAMM</name>
<accession>A0AA51X930</accession>
<dbReference type="Proteomes" id="UP001239782">
    <property type="component" value="Chromosome"/>
</dbReference>
<dbReference type="EMBL" id="CP133548">
    <property type="protein sequence ID" value="WMS88735.1"/>
    <property type="molecule type" value="Genomic_DNA"/>
</dbReference>